<evidence type="ECO:0000313" key="3">
    <source>
        <dbReference type="Proteomes" id="UP000499080"/>
    </source>
</evidence>
<reference evidence="2 3" key="1">
    <citation type="journal article" date="2019" name="Sci. Rep.">
        <title>Orb-weaving spider Araneus ventricosus genome elucidates the spidroin gene catalogue.</title>
        <authorList>
            <person name="Kono N."/>
            <person name="Nakamura H."/>
            <person name="Ohtoshi R."/>
            <person name="Moran D.A.P."/>
            <person name="Shinohara A."/>
            <person name="Yoshida Y."/>
            <person name="Fujiwara M."/>
            <person name="Mori M."/>
            <person name="Tomita M."/>
            <person name="Arakawa K."/>
        </authorList>
    </citation>
    <scope>NUCLEOTIDE SEQUENCE [LARGE SCALE GENOMIC DNA]</scope>
</reference>
<name>A0A4Y2B0M1_ARAVE</name>
<feature type="signal peptide" evidence="1">
    <location>
        <begin position="1"/>
        <end position="18"/>
    </location>
</feature>
<accession>A0A4Y2B0M1</accession>
<comment type="caution">
    <text evidence="2">The sequence shown here is derived from an EMBL/GenBank/DDBJ whole genome shotgun (WGS) entry which is preliminary data.</text>
</comment>
<gene>
    <name evidence="2" type="ORF">AVEN_34583_1</name>
</gene>
<protein>
    <submittedName>
        <fullName evidence="2">Uncharacterized protein</fullName>
    </submittedName>
</protein>
<evidence type="ECO:0000256" key="1">
    <source>
        <dbReference type="SAM" id="SignalP"/>
    </source>
</evidence>
<sequence>MMLDIILFFGAFAAITWSTKQSAGKHWSKGLKNEVDPALSLLPTASCQLGDLSSISPVHSLNRMHPRLWQVLEVENRLPAYLFHSNDKKRRREVRACLKKMKGISHK</sequence>
<evidence type="ECO:0000313" key="2">
    <source>
        <dbReference type="EMBL" id="GBL85387.1"/>
    </source>
</evidence>
<dbReference type="EMBL" id="BGPR01000043">
    <property type="protein sequence ID" value="GBL85387.1"/>
    <property type="molecule type" value="Genomic_DNA"/>
</dbReference>
<organism evidence="2 3">
    <name type="scientific">Araneus ventricosus</name>
    <name type="common">Orbweaver spider</name>
    <name type="synonym">Epeira ventricosa</name>
    <dbReference type="NCBI Taxonomy" id="182803"/>
    <lineage>
        <taxon>Eukaryota</taxon>
        <taxon>Metazoa</taxon>
        <taxon>Ecdysozoa</taxon>
        <taxon>Arthropoda</taxon>
        <taxon>Chelicerata</taxon>
        <taxon>Arachnida</taxon>
        <taxon>Araneae</taxon>
        <taxon>Araneomorphae</taxon>
        <taxon>Entelegynae</taxon>
        <taxon>Araneoidea</taxon>
        <taxon>Araneidae</taxon>
        <taxon>Araneus</taxon>
    </lineage>
</organism>
<proteinExistence type="predicted"/>
<feature type="chain" id="PRO_5021233284" evidence="1">
    <location>
        <begin position="19"/>
        <end position="107"/>
    </location>
</feature>
<keyword evidence="1" id="KW-0732">Signal</keyword>
<keyword evidence="3" id="KW-1185">Reference proteome</keyword>
<dbReference type="Proteomes" id="UP000499080">
    <property type="component" value="Unassembled WGS sequence"/>
</dbReference>
<dbReference type="AlphaFoldDB" id="A0A4Y2B0M1"/>